<name>A0A0Q0TXH2_9CORY</name>
<dbReference type="AlphaFoldDB" id="A0A0Q0TXH2"/>
<gene>
    <name evidence="1" type="ORF">Cocul_01777</name>
</gene>
<keyword evidence="2" id="KW-1185">Reference proteome</keyword>
<organism evidence="1 2">
    <name type="scientific">Corynebacterium oculi</name>
    <dbReference type="NCBI Taxonomy" id="1544416"/>
    <lineage>
        <taxon>Bacteria</taxon>
        <taxon>Bacillati</taxon>
        <taxon>Actinomycetota</taxon>
        <taxon>Actinomycetes</taxon>
        <taxon>Mycobacteriales</taxon>
        <taxon>Corynebacteriaceae</taxon>
        <taxon>Corynebacterium</taxon>
    </lineage>
</organism>
<accession>A0A0Q0TXH2</accession>
<evidence type="ECO:0000313" key="1">
    <source>
        <dbReference type="EMBL" id="KQB83705.1"/>
    </source>
</evidence>
<evidence type="ECO:0008006" key="3">
    <source>
        <dbReference type="Google" id="ProtNLM"/>
    </source>
</evidence>
<dbReference type="EMBL" id="LKST01000003">
    <property type="protein sequence ID" value="KQB83705.1"/>
    <property type="molecule type" value="Genomic_DNA"/>
</dbReference>
<proteinExistence type="predicted"/>
<dbReference type="RefSeq" id="WP_055122859.1">
    <property type="nucleotide sequence ID" value="NZ_LKST01000003.1"/>
</dbReference>
<reference evidence="1 2" key="1">
    <citation type="submission" date="2015-10" db="EMBL/GenBank/DDBJ databases">
        <title>Corynebacteirum lowii and Corynebacterium oculi species nova, derived from human clinical disease and and emended description of Corynebacterium mastiditis.</title>
        <authorList>
            <person name="Bernard K."/>
            <person name="Pacheco A.L."/>
            <person name="Mcdougall C."/>
            <person name="Burtx T."/>
            <person name="Weibe D."/>
            <person name="Tyler S."/>
            <person name="Olson A.B."/>
            <person name="Cnockaert M."/>
            <person name="Eguchi H."/>
            <person name="Kuwahara T."/>
            <person name="Nakayama-Imaohji H."/>
            <person name="Boudewijins M."/>
            <person name="Van Hoecke F."/>
            <person name="Bernier A.-M."/>
            <person name="Vandamme P."/>
        </authorList>
    </citation>
    <scope>NUCLEOTIDE SEQUENCE [LARGE SCALE GENOMIC DNA]</scope>
    <source>
        <strain evidence="1 2">NML 130210</strain>
    </source>
</reference>
<dbReference type="STRING" id="1544416.Cocul_01777"/>
<comment type="caution">
    <text evidence="1">The sequence shown here is derived from an EMBL/GenBank/DDBJ whole genome shotgun (WGS) entry which is preliminary data.</text>
</comment>
<dbReference type="OrthoDB" id="3237545at2"/>
<sequence length="159" mass="18141">MIRTWLIDGPSGSGKTTHAEALGERLGHRVLHLDEWYPGWGGLEAGARMVAEQVLRPSAPGYRRWDWERDRPGEWVALPAGESLIIEGVGAITPASVAAARRRGEARTVWVDAPEPVRRARALARDPFYEPWWEMWAEQERRHFREIAGMEFDERMNNG</sequence>
<dbReference type="PATRIC" id="fig|1544416.3.peg.1777"/>
<evidence type="ECO:0000313" key="2">
    <source>
        <dbReference type="Proteomes" id="UP000050517"/>
    </source>
</evidence>
<protein>
    <recommendedName>
        <fullName evidence="3">(d)CMP kinase</fullName>
    </recommendedName>
</protein>
<dbReference type="InterPro" id="IPR027417">
    <property type="entry name" value="P-loop_NTPase"/>
</dbReference>
<dbReference type="Gene3D" id="3.40.50.300">
    <property type="entry name" value="P-loop containing nucleotide triphosphate hydrolases"/>
    <property type="match status" value="1"/>
</dbReference>
<dbReference type="SUPFAM" id="SSF52540">
    <property type="entry name" value="P-loop containing nucleoside triphosphate hydrolases"/>
    <property type="match status" value="1"/>
</dbReference>
<dbReference type="NCBIfam" id="NF005115">
    <property type="entry name" value="PRK06547.1"/>
    <property type="match status" value="1"/>
</dbReference>
<dbReference type="Proteomes" id="UP000050517">
    <property type="component" value="Unassembled WGS sequence"/>
</dbReference>